<dbReference type="Gene3D" id="2.30.110.10">
    <property type="entry name" value="Electron Transport, Fmn-binding Protein, Chain A"/>
    <property type="match status" value="1"/>
</dbReference>
<dbReference type="SUPFAM" id="SSF50475">
    <property type="entry name" value="FMN-binding split barrel"/>
    <property type="match status" value="1"/>
</dbReference>
<dbReference type="KEGG" id="wci:WS105_1201"/>
<gene>
    <name evidence="2" type="ORF">WS74_1207</name>
</gene>
<dbReference type="KEGG" id="wct:WS74_1207"/>
<dbReference type="Pfam" id="PF01243">
    <property type="entry name" value="PNPOx_N"/>
    <property type="match status" value="1"/>
</dbReference>
<dbReference type="EMBL" id="CP009223">
    <property type="protein sequence ID" value="AIM63456.1"/>
    <property type="molecule type" value="Genomic_DNA"/>
</dbReference>
<dbReference type="PATRIC" id="fig|759620.7.peg.1163"/>
<proteinExistence type="predicted"/>
<feature type="domain" description="Pyridoxamine 5'-phosphate oxidase N-terminal" evidence="1">
    <location>
        <begin position="10"/>
        <end position="122"/>
    </location>
</feature>
<dbReference type="RefSeq" id="WP_009765083.1">
    <property type="nucleotide sequence ID" value="NZ_CP009223.1"/>
</dbReference>
<keyword evidence="3" id="KW-1185">Reference proteome</keyword>
<evidence type="ECO:0000313" key="3">
    <source>
        <dbReference type="Proteomes" id="UP000029079"/>
    </source>
</evidence>
<reference evidence="2 3" key="1">
    <citation type="journal article" date="2014" name="Genome Announc.">
        <title>Complete Genome Sequences of Fish Pathogenic Weissella ceti Strains WS74 and WS105.</title>
        <authorList>
            <person name="Figueiredo H.C."/>
            <person name="Leal C.A."/>
            <person name="Dorella F.A."/>
            <person name="Carvalho A.F."/>
            <person name="Soares S.C."/>
            <person name="Pereira F.L."/>
            <person name="Azevedo V.A."/>
        </authorList>
    </citation>
    <scope>NUCLEOTIDE SEQUENCE [LARGE SCALE GENOMIC DNA]</scope>
    <source>
        <strain evidence="2 3">WS74</strain>
    </source>
</reference>
<accession>A0A075U7L0</accession>
<dbReference type="KEGG" id="wce:WS08_1139"/>
<evidence type="ECO:0000313" key="2">
    <source>
        <dbReference type="EMBL" id="AIM63456.1"/>
    </source>
</evidence>
<dbReference type="InterPro" id="IPR011576">
    <property type="entry name" value="Pyridox_Oxase_N"/>
</dbReference>
<name>A0A075U7L0_9LACO</name>
<reference evidence="3" key="2">
    <citation type="submission" date="2014-08" db="EMBL/GenBank/DDBJ databases">
        <title>Complete genome of Weissella ceti strain WS74 isolated from diseased rainbow trout in Brazil.</title>
        <authorList>
            <person name="Figueiredo H.C.P."/>
            <person name="Leal C.A.G."/>
            <person name="Pereira F.L."/>
            <person name="Soares S.C."/>
            <person name="Dorella F.A."/>
            <person name="Carvalho A.F."/>
            <person name="Azevedo V.A.C."/>
        </authorList>
    </citation>
    <scope>NUCLEOTIDE SEQUENCE [LARGE SCALE GENOMIC DNA]</scope>
    <source>
        <strain evidence="3">WS74</strain>
    </source>
</reference>
<protein>
    <recommendedName>
        <fullName evidence="1">Pyridoxamine 5'-phosphate oxidase N-terminal domain-containing protein</fullName>
    </recommendedName>
</protein>
<evidence type="ECO:0000259" key="1">
    <source>
        <dbReference type="Pfam" id="PF01243"/>
    </source>
</evidence>
<dbReference type="OrthoDB" id="2146751at2"/>
<dbReference type="STRING" id="759620.WS105_1201"/>
<dbReference type="InterPro" id="IPR012349">
    <property type="entry name" value="Split_barrel_FMN-bd"/>
</dbReference>
<dbReference type="Proteomes" id="UP000029079">
    <property type="component" value="Chromosome"/>
</dbReference>
<sequence>MANYLEYVSEAKQLMSLATVAGEHPSVRIVGFGHDAAEPEMFYVVTKPDSVKEAEILENEHVAFTTFPGTGGKRISTNQATAQVSEKEWAAIAPLFADNPGWHHGHPHPEDEVILEIKVNSILLESFIEAPEVITF</sequence>
<organism evidence="2 3">
    <name type="scientific">Weissella ceti</name>
    <dbReference type="NCBI Taxonomy" id="759620"/>
    <lineage>
        <taxon>Bacteria</taxon>
        <taxon>Bacillati</taxon>
        <taxon>Bacillota</taxon>
        <taxon>Bacilli</taxon>
        <taxon>Lactobacillales</taxon>
        <taxon>Lactobacillaceae</taxon>
        <taxon>Weissella</taxon>
    </lineage>
</organism>
<dbReference type="AlphaFoldDB" id="A0A075U7L0"/>